<evidence type="ECO:0000256" key="6">
    <source>
        <dbReference type="HAMAP-Rule" id="MF_01363"/>
    </source>
</evidence>
<dbReference type="PANTHER" id="PTHR21349">
    <property type="entry name" value="50S RIBOSOMAL PROTEIN L21"/>
    <property type="match status" value="1"/>
</dbReference>
<dbReference type="InterPro" id="IPR028909">
    <property type="entry name" value="bL21-like"/>
</dbReference>
<dbReference type="GO" id="GO:0003735">
    <property type="term" value="F:structural constituent of ribosome"/>
    <property type="evidence" value="ECO:0007669"/>
    <property type="project" value="InterPro"/>
</dbReference>
<evidence type="ECO:0000256" key="4">
    <source>
        <dbReference type="ARBA" id="ARBA00022980"/>
    </source>
</evidence>
<evidence type="ECO:0000256" key="5">
    <source>
        <dbReference type="ARBA" id="ARBA00023274"/>
    </source>
</evidence>
<dbReference type="HAMAP" id="MF_01363">
    <property type="entry name" value="Ribosomal_bL21"/>
    <property type="match status" value="1"/>
</dbReference>
<dbReference type="GO" id="GO:0006412">
    <property type="term" value="P:translation"/>
    <property type="evidence" value="ECO:0007669"/>
    <property type="project" value="UniProtKB-UniRule"/>
</dbReference>
<evidence type="ECO:0000313" key="9">
    <source>
        <dbReference type="Proteomes" id="UP000238823"/>
    </source>
</evidence>
<dbReference type="NCBIfam" id="TIGR00061">
    <property type="entry name" value="L21"/>
    <property type="match status" value="1"/>
</dbReference>
<sequence length="129" mass="13818">MCGGPGTWVDVPAETSASSLRRTTVSDQAIIKTGGKQYRVAVGDKLRIEKLSAEVGGSVEFGEVLLVGSGDDAQIGTPLVAGAKVSGLVKSHGRGKKLIVYKFRRRKNYRRKNGHRQSYTEVEITGISA</sequence>
<keyword evidence="4 6" id="KW-0689">Ribosomal protein</keyword>
<reference evidence="8 9" key="1">
    <citation type="submission" date="2018-03" db="EMBL/GenBank/DDBJ databases">
        <title>Draft Genome Sequences of the Obligatory Marine Myxobacteria Enhygromyxa salina SWB007.</title>
        <authorList>
            <person name="Poehlein A."/>
            <person name="Moghaddam J.A."/>
            <person name="Harms H."/>
            <person name="Alanjari M."/>
            <person name="Koenig G.M."/>
            <person name="Daniel R."/>
            <person name="Schaeberle T.F."/>
        </authorList>
    </citation>
    <scope>NUCLEOTIDE SEQUENCE [LARGE SCALE GENOMIC DNA]</scope>
    <source>
        <strain evidence="8 9">SWB007</strain>
    </source>
</reference>
<comment type="subunit">
    <text evidence="6">Part of the 50S ribosomal subunit. Contacts protein L20.</text>
</comment>
<dbReference type="InterPro" id="IPR018258">
    <property type="entry name" value="Ribosomal_bL21_CS"/>
</dbReference>
<dbReference type="PANTHER" id="PTHR21349:SF0">
    <property type="entry name" value="LARGE RIBOSOMAL SUBUNIT PROTEIN BL21M"/>
    <property type="match status" value="1"/>
</dbReference>
<name>A0A2S9XTY7_9BACT</name>
<dbReference type="GO" id="GO:1990904">
    <property type="term" value="C:ribonucleoprotein complex"/>
    <property type="evidence" value="ECO:0007669"/>
    <property type="project" value="UniProtKB-KW"/>
</dbReference>
<keyword evidence="2 6" id="KW-0699">rRNA-binding</keyword>
<dbReference type="OrthoDB" id="9813334at2"/>
<comment type="similarity">
    <text evidence="1 6 7">Belongs to the bacterial ribosomal protein bL21 family.</text>
</comment>
<dbReference type="PROSITE" id="PS01169">
    <property type="entry name" value="RIBOSOMAL_L21"/>
    <property type="match status" value="1"/>
</dbReference>
<dbReference type="InterPro" id="IPR036164">
    <property type="entry name" value="bL21-like_sf"/>
</dbReference>
<keyword evidence="3 6" id="KW-0694">RNA-binding</keyword>
<evidence type="ECO:0000256" key="2">
    <source>
        <dbReference type="ARBA" id="ARBA00022730"/>
    </source>
</evidence>
<dbReference type="Pfam" id="PF00829">
    <property type="entry name" value="Ribosomal_L21p"/>
    <property type="match status" value="1"/>
</dbReference>
<evidence type="ECO:0000256" key="1">
    <source>
        <dbReference type="ARBA" id="ARBA00008563"/>
    </source>
</evidence>
<proteinExistence type="inferred from homology"/>
<protein>
    <recommendedName>
        <fullName evidence="6">Large ribosomal subunit protein bL21</fullName>
    </recommendedName>
</protein>
<dbReference type="SUPFAM" id="SSF141091">
    <property type="entry name" value="L21p-like"/>
    <property type="match status" value="1"/>
</dbReference>
<dbReference type="AlphaFoldDB" id="A0A2S9XTY7"/>
<evidence type="ECO:0000313" key="8">
    <source>
        <dbReference type="EMBL" id="PRP96339.1"/>
    </source>
</evidence>
<keyword evidence="5 6" id="KW-0687">Ribonucleoprotein</keyword>
<organism evidence="8 9">
    <name type="scientific">Enhygromyxa salina</name>
    <dbReference type="NCBI Taxonomy" id="215803"/>
    <lineage>
        <taxon>Bacteria</taxon>
        <taxon>Pseudomonadati</taxon>
        <taxon>Myxococcota</taxon>
        <taxon>Polyangia</taxon>
        <taxon>Nannocystales</taxon>
        <taxon>Nannocystaceae</taxon>
        <taxon>Enhygromyxa</taxon>
    </lineage>
</organism>
<dbReference type="EMBL" id="PVNL01000135">
    <property type="protein sequence ID" value="PRP96339.1"/>
    <property type="molecule type" value="Genomic_DNA"/>
</dbReference>
<gene>
    <name evidence="6 8" type="primary">rplU</name>
    <name evidence="8" type="ORF">ENSA7_71540</name>
</gene>
<dbReference type="GO" id="GO:0005840">
    <property type="term" value="C:ribosome"/>
    <property type="evidence" value="ECO:0007669"/>
    <property type="project" value="UniProtKB-KW"/>
</dbReference>
<dbReference type="Proteomes" id="UP000238823">
    <property type="component" value="Unassembled WGS sequence"/>
</dbReference>
<accession>A0A2S9XTY7</accession>
<comment type="caution">
    <text evidence="8">The sequence shown here is derived from an EMBL/GenBank/DDBJ whole genome shotgun (WGS) entry which is preliminary data.</text>
</comment>
<dbReference type="InterPro" id="IPR001787">
    <property type="entry name" value="Ribosomal_bL21"/>
</dbReference>
<evidence type="ECO:0000256" key="3">
    <source>
        <dbReference type="ARBA" id="ARBA00022884"/>
    </source>
</evidence>
<evidence type="ECO:0000256" key="7">
    <source>
        <dbReference type="RuleBase" id="RU000562"/>
    </source>
</evidence>
<comment type="function">
    <text evidence="6 7">This protein binds to 23S rRNA in the presence of protein L20.</text>
</comment>
<dbReference type="GO" id="GO:0019843">
    <property type="term" value="F:rRNA binding"/>
    <property type="evidence" value="ECO:0007669"/>
    <property type="project" value="UniProtKB-UniRule"/>
</dbReference>
<dbReference type="GO" id="GO:0005737">
    <property type="term" value="C:cytoplasm"/>
    <property type="evidence" value="ECO:0007669"/>
    <property type="project" value="UniProtKB-ARBA"/>
</dbReference>